<dbReference type="PANTHER" id="PTHR34148:SF1">
    <property type="entry name" value="ADENOSYLCOBINAMIDE-GDP RIBAZOLETRANSFERASE"/>
    <property type="match status" value="1"/>
</dbReference>
<evidence type="ECO:0000256" key="13">
    <source>
        <dbReference type="ARBA" id="ARBA00023136"/>
    </source>
</evidence>
<comment type="caution">
    <text evidence="19">Lacks conserved residue(s) required for the propagation of feature annotation.</text>
</comment>
<dbReference type="EMBL" id="SJZI01000042">
    <property type="protein sequence ID" value="TCJ14248.1"/>
    <property type="molecule type" value="Genomic_DNA"/>
</dbReference>
<evidence type="ECO:0000256" key="6">
    <source>
        <dbReference type="ARBA" id="ARBA00015850"/>
    </source>
</evidence>
<evidence type="ECO:0000256" key="10">
    <source>
        <dbReference type="ARBA" id="ARBA00022692"/>
    </source>
</evidence>
<dbReference type="RefSeq" id="WP_131449189.1">
    <property type="nucleotide sequence ID" value="NZ_SJZI01000042.1"/>
</dbReference>
<proteinExistence type="inferred from homology"/>
<keyword evidence="8 19" id="KW-0169">Cobalamin biosynthesis</keyword>
<dbReference type="AlphaFoldDB" id="A0A4R1BBD2"/>
<keyword evidence="13 19" id="KW-0472">Membrane</keyword>
<sequence length="257" mass="28302">MKRELRIFLTALMFLTRIPVSRWADHQPEYLQASARYFPLAGWIVAAVHFLVFWIFYFIGVTDVAVLLAIGASLLLTGAFHEDGFADCCDAFGGGWNREQILTIMKDSRLGTFGVAGLVLVLGLKFLLLTHLFTEVDSLWQYVVVLALGHSLSRFSAVSLIQVSQYVLQPGSKAKPLASERLGPAAYGLAALCGAAPLLLLPLKAALVLLPVAGLVFWSKRYYEKWIGGYTGDCLGALQQVTELVCYLTILVLWRST</sequence>
<dbReference type="PANTHER" id="PTHR34148">
    <property type="entry name" value="ADENOSYLCOBINAMIDE-GDP RIBAZOLETRANSFERASE"/>
    <property type="match status" value="1"/>
</dbReference>
<name>A0A4R1BBD2_9BACT</name>
<evidence type="ECO:0000256" key="11">
    <source>
        <dbReference type="ARBA" id="ARBA00022842"/>
    </source>
</evidence>
<comment type="similarity">
    <text evidence="4 19">Belongs to the CobS family.</text>
</comment>
<comment type="caution">
    <text evidence="20">The sequence shown here is derived from an EMBL/GenBank/DDBJ whole genome shotgun (WGS) entry which is preliminary data.</text>
</comment>
<comment type="catalytic activity">
    <reaction evidence="18 19">
        <text>alpha-ribazole 5'-phosphate + adenosylcob(III)inamide-GDP = adenosylcob(III)alamin 5'-phosphate + GMP + H(+)</text>
        <dbReference type="Rhea" id="RHEA:23560"/>
        <dbReference type="ChEBI" id="CHEBI:15378"/>
        <dbReference type="ChEBI" id="CHEBI:57918"/>
        <dbReference type="ChEBI" id="CHEBI:58115"/>
        <dbReference type="ChEBI" id="CHEBI:60487"/>
        <dbReference type="ChEBI" id="CHEBI:60493"/>
        <dbReference type="EC" id="2.7.8.26"/>
    </reaction>
</comment>
<dbReference type="GO" id="GO:0051073">
    <property type="term" value="F:adenosylcobinamide-GDP ribazoletransferase activity"/>
    <property type="evidence" value="ECO:0007669"/>
    <property type="project" value="UniProtKB-UniRule"/>
</dbReference>
<comment type="catalytic activity">
    <reaction evidence="17 19">
        <text>alpha-ribazole + adenosylcob(III)inamide-GDP = adenosylcob(III)alamin + GMP + H(+)</text>
        <dbReference type="Rhea" id="RHEA:16049"/>
        <dbReference type="ChEBI" id="CHEBI:10329"/>
        <dbReference type="ChEBI" id="CHEBI:15378"/>
        <dbReference type="ChEBI" id="CHEBI:18408"/>
        <dbReference type="ChEBI" id="CHEBI:58115"/>
        <dbReference type="ChEBI" id="CHEBI:60487"/>
        <dbReference type="EC" id="2.7.8.26"/>
    </reaction>
</comment>
<keyword evidence="11 19" id="KW-0460">Magnesium</keyword>
<keyword evidence="9 19" id="KW-0808">Transferase</keyword>
<evidence type="ECO:0000313" key="20">
    <source>
        <dbReference type="EMBL" id="TCJ14248.1"/>
    </source>
</evidence>
<evidence type="ECO:0000256" key="8">
    <source>
        <dbReference type="ARBA" id="ARBA00022573"/>
    </source>
</evidence>
<evidence type="ECO:0000256" key="16">
    <source>
        <dbReference type="ARBA" id="ARBA00032853"/>
    </source>
</evidence>
<evidence type="ECO:0000256" key="17">
    <source>
        <dbReference type="ARBA" id="ARBA00048623"/>
    </source>
</evidence>
<keyword evidence="10 19" id="KW-0812">Transmembrane</keyword>
<reference evidence="20 21" key="1">
    <citation type="submission" date="2019-03" db="EMBL/GenBank/DDBJ databases">
        <authorList>
            <person name="Kim M.K.M."/>
        </authorList>
    </citation>
    <scope>NUCLEOTIDE SEQUENCE [LARGE SCALE GENOMIC DNA]</scope>
    <source>
        <strain evidence="20 21">17J68-12</strain>
    </source>
</reference>
<protein>
    <recommendedName>
        <fullName evidence="6 19">Adenosylcobinamide-GDP ribazoletransferase</fullName>
        <ecNumber evidence="5 19">2.7.8.26</ecNumber>
    </recommendedName>
    <alternativeName>
        <fullName evidence="16 19">Cobalamin synthase</fullName>
    </alternativeName>
    <alternativeName>
        <fullName evidence="15 19">Cobalamin-5'-phosphate synthase</fullName>
    </alternativeName>
</protein>
<dbReference type="Pfam" id="PF02654">
    <property type="entry name" value="CobS"/>
    <property type="match status" value="1"/>
</dbReference>
<dbReference type="UniPathway" id="UPA00148">
    <property type="reaction ID" value="UER00238"/>
</dbReference>
<comment type="subcellular location">
    <subcellularLocation>
        <location evidence="2 19">Cell membrane</location>
        <topology evidence="2 19">Multi-pass membrane protein</topology>
    </subcellularLocation>
</comment>
<evidence type="ECO:0000313" key="21">
    <source>
        <dbReference type="Proteomes" id="UP000295334"/>
    </source>
</evidence>
<comment type="pathway">
    <text evidence="3 19">Cofactor biosynthesis; adenosylcobalamin biosynthesis; adenosylcobalamin from cob(II)yrinate a,c-diamide: step 7/7.</text>
</comment>
<evidence type="ECO:0000256" key="14">
    <source>
        <dbReference type="ARBA" id="ARBA00025228"/>
    </source>
</evidence>
<keyword evidence="12 19" id="KW-1133">Transmembrane helix</keyword>
<evidence type="ECO:0000256" key="12">
    <source>
        <dbReference type="ARBA" id="ARBA00022989"/>
    </source>
</evidence>
<dbReference type="OrthoDB" id="9794626at2"/>
<dbReference type="GO" id="GO:0005886">
    <property type="term" value="C:plasma membrane"/>
    <property type="evidence" value="ECO:0007669"/>
    <property type="project" value="UniProtKB-SubCell"/>
</dbReference>
<evidence type="ECO:0000256" key="15">
    <source>
        <dbReference type="ARBA" id="ARBA00032605"/>
    </source>
</evidence>
<dbReference type="Proteomes" id="UP000295334">
    <property type="component" value="Unassembled WGS sequence"/>
</dbReference>
<organism evidence="20 21">
    <name type="scientific">Flaviaesturariibacter flavus</name>
    <dbReference type="NCBI Taxonomy" id="2502780"/>
    <lineage>
        <taxon>Bacteria</taxon>
        <taxon>Pseudomonadati</taxon>
        <taxon>Bacteroidota</taxon>
        <taxon>Chitinophagia</taxon>
        <taxon>Chitinophagales</taxon>
        <taxon>Chitinophagaceae</taxon>
        <taxon>Flaviaestuariibacter</taxon>
    </lineage>
</organism>
<evidence type="ECO:0000256" key="3">
    <source>
        <dbReference type="ARBA" id="ARBA00004663"/>
    </source>
</evidence>
<feature type="transmembrane region" description="Helical" evidence="19">
    <location>
        <begin position="184"/>
        <end position="217"/>
    </location>
</feature>
<keyword evidence="21" id="KW-1185">Reference proteome</keyword>
<evidence type="ECO:0000256" key="2">
    <source>
        <dbReference type="ARBA" id="ARBA00004651"/>
    </source>
</evidence>
<evidence type="ECO:0000256" key="1">
    <source>
        <dbReference type="ARBA" id="ARBA00001946"/>
    </source>
</evidence>
<dbReference type="HAMAP" id="MF_00719">
    <property type="entry name" value="CobS"/>
    <property type="match status" value="1"/>
</dbReference>
<comment type="cofactor">
    <cofactor evidence="1 19">
        <name>Mg(2+)</name>
        <dbReference type="ChEBI" id="CHEBI:18420"/>
    </cofactor>
</comment>
<dbReference type="NCBIfam" id="NF001277">
    <property type="entry name" value="PRK00235.1-3"/>
    <property type="match status" value="1"/>
</dbReference>
<dbReference type="GO" id="GO:0009236">
    <property type="term" value="P:cobalamin biosynthetic process"/>
    <property type="evidence" value="ECO:0007669"/>
    <property type="project" value="UniProtKB-UniRule"/>
</dbReference>
<dbReference type="GO" id="GO:0008818">
    <property type="term" value="F:cobalamin 5'-phosphate synthase activity"/>
    <property type="evidence" value="ECO:0007669"/>
    <property type="project" value="UniProtKB-UniRule"/>
</dbReference>
<feature type="transmembrane region" description="Helical" evidence="19">
    <location>
        <begin position="110"/>
        <end position="133"/>
    </location>
</feature>
<evidence type="ECO:0000256" key="7">
    <source>
        <dbReference type="ARBA" id="ARBA00022475"/>
    </source>
</evidence>
<keyword evidence="7 19" id="KW-1003">Cell membrane</keyword>
<dbReference type="EC" id="2.7.8.26" evidence="5 19"/>
<evidence type="ECO:0000256" key="18">
    <source>
        <dbReference type="ARBA" id="ARBA00049504"/>
    </source>
</evidence>
<feature type="transmembrane region" description="Helical" evidence="19">
    <location>
        <begin position="40"/>
        <end position="70"/>
    </location>
</feature>
<dbReference type="InterPro" id="IPR003805">
    <property type="entry name" value="CobS"/>
</dbReference>
<gene>
    <name evidence="19" type="primary">cobS</name>
    <name evidence="20" type="ORF">EPD60_09605</name>
</gene>
<accession>A0A4R1BBD2</accession>
<comment type="function">
    <text evidence="14 19">Joins adenosylcobinamide-GDP and alpha-ribazole to generate adenosylcobalamin (Ado-cobalamin). Also synthesizes adenosylcobalamin 5'-phosphate from adenosylcobinamide-GDP and alpha-ribazole 5'-phosphate.</text>
</comment>
<evidence type="ECO:0000256" key="4">
    <source>
        <dbReference type="ARBA" id="ARBA00010561"/>
    </source>
</evidence>
<evidence type="ECO:0000256" key="9">
    <source>
        <dbReference type="ARBA" id="ARBA00022679"/>
    </source>
</evidence>
<evidence type="ECO:0000256" key="5">
    <source>
        <dbReference type="ARBA" id="ARBA00013200"/>
    </source>
</evidence>
<evidence type="ECO:0000256" key="19">
    <source>
        <dbReference type="HAMAP-Rule" id="MF_00719"/>
    </source>
</evidence>